<dbReference type="Proteomes" id="UP000571554">
    <property type="component" value="Unassembled WGS sequence"/>
</dbReference>
<evidence type="ECO:0000313" key="7">
    <source>
        <dbReference type="Proteomes" id="UP000571554"/>
    </source>
</evidence>
<comment type="caution">
    <text evidence="6">The sequence shown here is derived from an EMBL/GenBank/DDBJ whole genome shotgun (WGS) entry which is preliminary data.</text>
</comment>
<reference evidence="6 7" key="1">
    <citation type="submission" date="2020-08" db="EMBL/GenBank/DDBJ databases">
        <title>Above-ground endophytic microbial communities from plants in different locations in the United States.</title>
        <authorList>
            <person name="Frank C."/>
        </authorList>
    </citation>
    <scope>NUCLEOTIDE SEQUENCE [LARGE SCALE GENOMIC DNA]</scope>
    <source>
        <strain evidence="6 7">WP4_2_2</strain>
    </source>
</reference>
<keyword evidence="4 5" id="KW-0884">PQQ biosynthesis</keyword>
<dbReference type="GO" id="GO:0018189">
    <property type="term" value="P:pyrroloquinoline quinone biosynthetic process"/>
    <property type="evidence" value="ECO:0007669"/>
    <property type="project" value="UniProtKB-UniRule"/>
</dbReference>
<name>A0A7W9U221_9BURK</name>
<dbReference type="AlphaFoldDB" id="A0A7W9U221"/>
<dbReference type="InterPro" id="IPR011725">
    <property type="entry name" value="PQQ_synth_PqqA"/>
</dbReference>
<dbReference type="UniPathway" id="UPA00539"/>
<comment type="similarity">
    <text evidence="2 5">Belongs to the PqqA family.</text>
</comment>
<dbReference type="HAMAP" id="MF_00656">
    <property type="entry name" value="PQQ_syn_PqqA"/>
    <property type="match status" value="1"/>
</dbReference>
<comment type="pathway">
    <text evidence="1 5">Cofactor biosynthesis; pyrroloquinoline quinone biosynthesis.</text>
</comment>
<evidence type="ECO:0000256" key="4">
    <source>
        <dbReference type="ARBA" id="ARBA00022905"/>
    </source>
</evidence>
<comment type="function">
    <text evidence="5">Required for coenzyme pyrroloquinoline quinone (PQQ) biosynthesis. PQQ is probably formed by cross-linking a specific glutamate to a specific tyrosine residue and excising these residues from the peptide.</text>
</comment>
<evidence type="ECO:0000256" key="5">
    <source>
        <dbReference type="HAMAP-Rule" id="MF_00656"/>
    </source>
</evidence>
<evidence type="ECO:0000256" key="1">
    <source>
        <dbReference type="ARBA" id="ARBA00004886"/>
    </source>
</evidence>
<dbReference type="NCBIfam" id="TIGR02107">
    <property type="entry name" value="PQQ_syn_pqqA"/>
    <property type="match status" value="1"/>
</dbReference>
<evidence type="ECO:0000256" key="3">
    <source>
        <dbReference type="ARBA" id="ARBA00015086"/>
    </source>
</evidence>
<evidence type="ECO:0000256" key="2">
    <source>
        <dbReference type="ARBA" id="ARBA00009325"/>
    </source>
</evidence>
<organism evidence="6 7">
    <name type="scientific">Paraburkholderia bannensis</name>
    <dbReference type="NCBI Taxonomy" id="765414"/>
    <lineage>
        <taxon>Bacteria</taxon>
        <taxon>Pseudomonadati</taxon>
        <taxon>Pseudomonadota</taxon>
        <taxon>Betaproteobacteria</taxon>
        <taxon>Burkholderiales</taxon>
        <taxon>Burkholderiaceae</taxon>
        <taxon>Paraburkholderia</taxon>
    </lineage>
</organism>
<protein>
    <recommendedName>
        <fullName evidence="3 5">Coenzyme PQQ synthesis protein A</fullName>
    </recommendedName>
    <alternativeName>
        <fullName evidence="5">Pyrroloquinoline quinone biosynthesis protein A</fullName>
    </alternativeName>
</protein>
<dbReference type="EMBL" id="JACHBW010000012">
    <property type="protein sequence ID" value="MBB6104380.1"/>
    <property type="molecule type" value="Genomic_DNA"/>
</dbReference>
<accession>A0A7W9U221</accession>
<gene>
    <name evidence="5" type="primary">pqqA</name>
    <name evidence="6" type="ORF">F4827_004239</name>
</gene>
<dbReference type="Pfam" id="PF08042">
    <property type="entry name" value="PqqA"/>
    <property type="match status" value="1"/>
</dbReference>
<feature type="cross-link" description="Pyrroloquinoline quinone (Glu-Tyr)" evidence="5">
    <location>
        <begin position="117"/>
        <end position="121"/>
    </location>
</feature>
<keyword evidence="7" id="KW-1185">Reference proteome</keyword>
<sequence>MVVRREYCHIRNNVFRAPFHVRFHSLIRFLKALRCVRAVAMRANLIRYARGEWRRIRCRRATGVQFIPPVARTLQQPLFPVSPGVSALPDVRLPIHYSRSFAMWTKPAYTDLRFGFEITMYISNR</sequence>
<proteinExistence type="inferred from homology"/>
<evidence type="ECO:0000313" key="6">
    <source>
        <dbReference type="EMBL" id="MBB6104380.1"/>
    </source>
</evidence>